<comment type="similarity">
    <text evidence="1">Belongs to the BlaI transcriptional regulatory family.</text>
</comment>
<evidence type="ECO:0000313" key="5">
    <source>
        <dbReference type="EMBL" id="MBA2871075.1"/>
    </source>
</evidence>
<evidence type="ECO:0000256" key="2">
    <source>
        <dbReference type="ARBA" id="ARBA00023015"/>
    </source>
</evidence>
<dbReference type="Pfam" id="PF03965">
    <property type="entry name" value="Penicillinase_R"/>
    <property type="match status" value="1"/>
</dbReference>
<dbReference type="GO" id="GO:0045892">
    <property type="term" value="P:negative regulation of DNA-templated transcription"/>
    <property type="evidence" value="ECO:0007669"/>
    <property type="project" value="InterPro"/>
</dbReference>
<dbReference type="EMBL" id="JACDUU010000002">
    <property type="protein sequence ID" value="MBA2871075.1"/>
    <property type="molecule type" value="Genomic_DNA"/>
</dbReference>
<proteinExistence type="inferred from homology"/>
<keyword evidence="2" id="KW-0805">Transcription regulation</keyword>
<dbReference type="AlphaFoldDB" id="A0A7W0BV21"/>
<dbReference type="InterPro" id="IPR036388">
    <property type="entry name" value="WH-like_DNA-bd_sf"/>
</dbReference>
<keyword evidence="6" id="KW-1185">Reference proteome</keyword>
<organism evidence="5 6">
    <name type="scientific">[Anoxybacillus] calidus</name>
    <dbReference type="NCBI Taxonomy" id="575178"/>
    <lineage>
        <taxon>Bacteria</taxon>
        <taxon>Bacillati</taxon>
        <taxon>Bacillota</taxon>
        <taxon>Bacilli</taxon>
        <taxon>Bacillales</taxon>
        <taxon>Anoxybacillaceae</taxon>
        <taxon>Paranoxybacillus</taxon>
    </lineage>
</organism>
<sequence>MMKIQKFKFHERGLNRFFGPLEAKIMDVLWNGAEMTIKDVQQVLEREKPVNFNTVMTVMNRLVEKGILQKRVEGRTSLYQPVLSKEEFFDIQSKELTHELIDEFGSLVVNHMLDALEEVDHELIEKLEQKIKELKKER</sequence>
<accession>A0A7W0BV21</accession>
<evidence type="ECO:0000256" key="3">
    <source>
        <dbReference type="ARBA" id="ARBA00023125"/>
    </source>
</evidence>
<dbReference type="Proteomes" id="UP000580891">
    <property type="component" value="Unassembled WGS sequence"/>
</dbReference>
<dbReference type="InterPro" id="IPR005650">
    <property type="entry name" value="BlaI_family"/>
</dbReference>
<evidence type="ECO:0000256" key="1">
    <source>
        <dbReference type="ARBA" id="ARBA00011046"/>
    </source>
</evidence>
<keyword evidence="4" id="KW-0804">Transcription</keyword>
<keyword evidence="3" id="KW-0238">DNA-binding</keyword>
<dbReference type="Gene3D" id="1.10.10.10">
    <property type="entry name" value="Winged helix-like DNA-binding domain superfamily/Winged helix DNA-binding domain"/>
    <property type="match status" value="1"/>
</dbReference>
<evidence type="ECO:0000256" key="4">
    <source>
        <dbReference type="ARBA" id="ARBA00023163"/>
    </source>
</evidence>
<evidence type="ECO:0000313" key="6">
    <source>
        <dbReference type="Proteomes" id="UP000580891"/>
    </source>
</evidence>
<gene>
    <name evidence="5" type="ORF">HNQ85_001345</name>
</gene>
<dbReference type="InterPro" id="IPR036390">
    <property type="entry name" value="WH_DNA-bd_sf"/>
</dbReference>
<protein>
    <submittedName>
        <fullName evidence="5">Putative transcriptional regulator</fullName>
    </submittedName>
</protein>
<reference evidence="5 6" key="1">
    <citation type="submission" date="2020-07" db="EMBL/GenBank/DDBJ databases">
        <title>Genomic Encyclopedia of Type Strains, Phase IV (KMG-IV): sequencing the most valuable type-strain genomes for metagenomic binning, comparative biology and taxonomic classification.</title>
        <authorList>
            <person name="Goeker M."/>
        </authorList>
    </citation>
    <scope>NUCLEOTIDE SEQUENCE [LARGE SCALE GENOMIC DNA]</scope>
    <source>
        <strain evidence="5 6">DSM 25220</strain>
    </source>
</reference>
<dbReference type="PIRSF" id="PIRSF019455">
    <property type="entry name" value="CopR_AtkY"/>
    <property type="match status" value="1"/>
</dbReference>
<dbReference type="GO" id="GO:0003677">
    <property type="term" value="F:DNA binding"/>
    <property type="evidence" value="ECO:0007669"/>
    <property type="project" value="UniProtKB-KW"/>
</dbReference>
<comment type="caution">
    <text evidence="5">The sequence shown here is derived from an EMBL/GenBank/DDBJ whole genome shotgun (WGS) entry which is preliminary data.</text>
</comment>
<name>A0A7W0BV21_9BACL</name>
<dbReference type="SUPFAM" id="SSF46785">
    <property type="entry name" value="Winged helix' DNA-binding domain"/>
    <property type="match status" value="1"/>
</dbReference>